<evidence type="ECO:0000259" key="13">
    <source>
        <dbReference type="Pfam" id="PF07715"/>
    </source>
</evidence>
<feature type="region of interest" description="Disordered" evidence="10">
    <location>
        <begin position="23"/>
        <end position="141"/>
    </location>
</feature>
<evidence type="ECO:0000259" key="12">
    <source>
        <dbReference type="Pfam" id="PF00593"/>
    </source>
</evidence>
<dbReference type="Gene3D" id="2.170.130.10">
    <property type="entry name" value="TonB-dependent receptor, plug domain"/>
    <property type="match status" value="1"/>
</dbReference>
<evidence type="ECO:0000256" key="2">
    <source>
        <dbReference type="ARBA" id="ARBA00022448"/>
    </source>
</evidence>
<dbReference type="Proteomes" id="UP000440694">
    <property type="component" value="Unassembled WGS sequence"/>
</dbReference>
<comment type="subcellular location">
    <subcellularLocation>
        <location evidence="1 8">Cell outer membrane</location>
        <topology evidence="1 8">Multi-pass membrane protein</topology>
    </subcellularLocation>
</comment>
<evidence type="ECO:0000256" key="1">
    <source>
        <dbReference type="ARBA" id="ARBA00004571"/>
    </source>
</evidence>
<keyword evidence="2 8" id="KW-0813">Transport</keyword>
<dbReference type="Gene3D" id="2.40.170.20">
    <property type="entry name" value="TonB-dependent receptor, beta-barrel domain"/>
    <property type="match status" value="1"/>
</dbReference>
<evidence type="ECO:0000313" key="14">
    <source>
        <dbReference type="EMBL" id="MTD94225.1"/>
    </source>
</evidence>
<dbReference type="InterPro" id="IPR036942">
    <property type="entry name" value="Beta-barrel_TonB_sf"/>
</dbReference>
<comment type="caution">
    <text evidence="14">The sequence shown here is derived from an EMBL/GenBank/DDBJ whole genome shotgun (WGS) entry which is preliminary data.</text>
</comment>
<dbReference type="PANTHER" id="PTHR30069:SF39">
    <property type="entry name" value="BLL6183 PROTEIN"/>
    <property type="match status" value="1"/>
</dbReference>
<sequence>MAGRQVRRLVQAAGVAALLCSPASAQQAPTTTPAQQTPPSGGGATTPSTTTPSTTTPGTTTPGAAAPNAAAPTPAPPAATQLPPVDIIQKKAQPAPKTAAKKAPKKQAVAPAPAPPSEAPPQLDTPATYQPGEGGIDSGSVQMSPVEGSAIPIGKYPGAVGRGSAEDFNRTGYTYAPEVLQQTVPGVILEDAQGNVFQRNLQYRGFESSPVNGVPQGLAVYQNGVRINESFGDIVNYDFLPDNAISGMTIIGANPVFGLNALGGALTIMMRDGFNYQGAELNVMGGSFGRYQGGLAVGANSGSWGGFLALEGIHDDGYRDFSASRIRRMYTDLGARGDGTEFHLNFTGAANFVGVTAAAPEQLLDLNWANTFTSPQTTKNQVAMISANGNIEVSPTWSLQGVGYYRWFKQSHVDGNISEAEECNGIPGVLCLEGEDDDQLFGIGPGVNADGSIPEDIADPLGSLDQTSQVANSFGFSGQAVNKDSIAGYKNQFLIGASYDRGNVAYGATSTLGSFEPKFVVNSLGILLVAPSEVSPRDLTTINDYYGVYFSDTVDLTSDLALTVGGRYNFARVQILDDTGTQPQLNGDNTFQRFNPMVGATYLLNPGLTLYAGYAEANRAPTPAELACSDPAFPCLLESFLTADPPLDQVVSHTWELGLRGRMQGYNSERFEWSAGLFRALNSDDIYQIADEVSGRGYFDNVGDTLRQGIEIGGRYTDARWMLYANYALVHATFQSAFILPSPDNPLAFECEEGPGSPASDDEPNCLQVNSGDRIPGVPLSRFKTGFDYLITPEWKFGADLVAASSQFFYGDEANLNAPLSGYAKVDLHTFYDLTENVQLYGLIYNLFNSQYGLFGNFFNLEAANEASEANPATGDDFFTNPRTITPAPPLVAYGGMKIHY</sequence>
<keyword evidence="7 8" id="KW-0998">Cell outer membrane</keyword>
<protein>
    <submittedName>
        <fullName evidence="14">TonB-dependent receptor plug domain-containing protein</fullName>
    </submittedName>
</protein>
<dbReference type="SUPFAM" id="SSF56935">
    <property type="entry name" value="Porins"/>
    <property type="match status" value="1"/>
</dbReference>
<dbReference type="PROSITE" id="PS52016">
    <property type="entry name" value="TONB_DEPENDENT_REC_3"/>
    <property type="match status" value="1"/>
</dbReference>
<dbReference type="RefSeq" id="WP_154738679.1">
    <property type="nucleotide sequence ID" value="NZ_WMBQ01000001.1"/>
</dbReference>
<evidence type="ECO:0000256" key="4">
    <source>
        <dbReference type="ARBA" id="ARBA00022692"/>
    </source>
</evidence>
<dbReference type="PANTHER" id="PTHR30069">
    <property type="entry name" value="TONB-DEPENDENT OUTER MEMBRANE RECEPTOR"/>
    <property type="match status" value="1"/>
</dbReference>
<evidence type="ECO:0000256" key="6">
    <source>
        <dbReference type="ARBA" id="ARBA00023136"/>
    </source>
</evidence>
<keyword evidence="15" id="KW-1185">Reference proteome</keyword>
<keyword evidence="11" id="KW-0732">Signal</keyword>
<reference evidence="14 15" key="1">
    <citation type="submission" date="2019-11" db="EMBL/GenBank/DDBJ databases">
        <title>Identification of a novel strain.</title>
        <authorList>
            <person name="Xu Q."/>
            <person name="Wang G."/>
        </authorList>
    </citation>
    <scope>NUCLEOTIDE SEQUENCE [LARGE SCALE GENOMIC DNA]</scope>
    <source>
        <strain evidence="15">xq</strain>
    </source>
</reference>
<keyword evidence="6 8" id="KW-0472">Membrane</keyword>
<dbReference type="GO" id="GO:0015344">
    <property type="term" value="F:siderophore uptake transmembrane transporter activity"/>
    <property type="evidence" value="ECO:0007669"/>
    <property type="project" value="TreeGrafter"/>
</dbReference>
<dbReference type="GO" id="GO:0044718">
    <property type="term" value="P:siderophore transmembrane transport"/>
    <property type="evidence" value="ECO:0007669"/>
    <property type="project" value="TreeGrafter"/>
</dbReference>
<comment type="similarity">
    <text evidence="8 9">Belongs to the TonB-dependent receptor family.</text>
</comment>
<dbReference type="InterPro" id="IPR037066">
    <property type="entry name" value="Plug_dom_sf"/>
</dbReference>
<feature type="domain" description="TonB-dependent receptor plug" evidence="13">
    <location>
        <begin position="156"/>
        <end position="265"/>
    </location>
</feature>
<dbReference type="Pfam" id="PF00593">
    <property type="entry name" value="TonB_dep_Rec_b-barrel"/>
    <property type="match status" value="1"/>
</dbReference>
<dbReference type="AlphaFoldDB" id="A0A6I3KF59"/>
<dbReference type="EMBL" id="WMBQ01000001">
    <property type="protein sequence ID" value="MTD94225.1"/>
    <property type="molecule type" value="Genomic_DNA"/>
</dbReference>
<evidence type="ECO:0000256" key="11">
    <source>
        <dbReference type="SAM" id="SignalP"/>
    </source>
</evidence>
<feature type="domain" description="TonB-dependent receptor-like beta-barrel" evidence="12">
    <location>
        <begin position="337"/>
        <end position="847"/>
    </location>
</feature>
<evidence type="ECO:0000256" key="3">
    <source>
        <dbReference type="ARBA" id="ARBA00022452"/>
    </source>
</evidence>
<dbReference type="InterPro" id="IPR012910">
    <property type="entry name" value="Plug_dom"/>
</dbReference>
<keyword evidence="3 8" id="KW-1134">Transmembrane beta strand</keyword>
<feature type="compositionally biased region" description="Low complexity" evidence="10">
    <location>
        <begin position="23"/>
        <end position="72"/>
    </location>
</feature>
<keyword evidence="5 9" id="KW-0798">TonB box</keyword>
<evidence type="ECO:0000256" key="5">
    <source>
        <dbReference type="ARBA" id="ARBA00023077"/>
    </source>
</evidence>
<evidence type="ECO:0000256" key="10">
    <source>
        <dbReference type="SAM" id="MobiDB-lite"/>
    </source>
</evidence>
<evidence type="ECO:0000256" key="9">
    <source>
        <dbReference type="RuleBase" id="RU003357"/>
    </source>
</evidence>
<name>A0A6I3KF59_9HYPH</name>
<keyword evidence="14" id="KW-0675">Receptor</keyword>
<feature type="signal peptide" evidence="11">
    <location>
        <begin position="1"/>
        <end position="27"/>
    </location>
</feature>
<evidence type="ECO:0000313" key="15">
    <source>
        <dbReference type="Proteomes" id="UP000440694"/>
    </source>
</evidence>
<proteinExistence type="inferred from homology"/>
<keyword evidence="4 8" id="KW-0812">Transmembrane</keyword>
<dbReference type="InterPro" id="IPR039426">
    <property type="entry name" value="TonB-dep_rcpt-like"/>
</dbReference>
<evidence type="ECO:0000256" key="8">
    <source>
        <dbReference type="PROSITE-ProRule" id="PRU01360"/>
    </source>
</evidence>
<organism evidence="14 15">
    <name type="scientific">Hyphomicrobium album</name>
    <dbReference type="NCBI Taxonomy" id="2665159"/>
    <lineage>
        <taxon>Bacteria</taxon>
        <taxon>Pseudomonadati</taxon>
        <taxon>Pseudomonadota</taxon>
        <taxon>Alphaproteobacteria</taxon>
        <taxon>Hyphomicrobiales</taxon>
        <taxon>Hyphomicrobiaceae</taxon>
        <taxon>Hyphomicrobium</taxon>
    </lineage>
</organism>
<dbReference type="GO" id="GO:0009279">
    <property type="term" value="C:cell outer membrane"/>
    <property type="evidence" value="ECO:0007669"/>
    <property type="project" value="UniProtKB-SubCell"/>
</dbReference>
<dbReference type="Pfam" id="PF07715">
    <property type="entry name" value="Plug"/>
    <property type="match status" value="1"/>
</dbReference>
<evidence type="ECO:0000256" key="7">
    <source>
        <dbReference type="ARBA" id="ARBA00023237"/>
    </source>
</evidence>
<dbReference type="InterPro" id="IPR000531">
    <property type="entry name" value="Beta-barrel_TonB"/>
</dbReference>
<feature type="chain" id="PRO_5026132173" evidence="11">
    <location>
        <begin position="28"/>
        <end position="901"/>
    </location>
</feature>
<gene>
    <name evidence="14" type="ORF">GIW81_07735</name>
</gene>
<accession>A0A6I3KF59</accession>